<gene>
    <name evidence="1" type="ORF">ERS852557_03094</name>
</gene>
<sequence>MTIVLKVVNSLHVVHHLLKSVEKSEINGWKDRNNQHFMYCWFKQLKIFRYLWLW</sequence>
<protein>
    <submittedName>
        <fullName evidence="1">Uncharacterized protein</fullName>
    </submittedName>
</protein>
<reference evidence="1 2" key="1">
    <citation type="submission" date="2015-09" db="EMBL/GenBank/DDBJ databases">
        <authorList>
            <consortium name="Pathogen Informatics"/>
        </authorList>
    </citation>
    <scope>NUCLEOTIDE SEQUENCE [LARGE SCALE GENOMIC DNA]</scope>
    <source>
        <strain evidence="1 2">2789STDY5834945</strain>
    </source>
</reference>
<proteinExistence type="predicted"/>
<dbReference type="Proteomes" id="UP000095541">
    <property type="component" value="Unassembled WGS sequence"/>
</dbReference>
<accession>A0A174UT01</accession>
<dbReference type="AlphaFoldDB" id="A0A174UT01"/>
<evidence type="ECO:0000313" key="2">
    <source>
        <dbReference type="Proteomes" id="UP000095541"/>
    </source>
</evidence>
<evidence type="ECO:0000313" key="1">
    <source>
        <dbReference type="EMBL" id="CUQ23148.1"/>
    </source>
</evidence>
<organism evidence="1 2">
    <name type="scientific">Bacteroides thetaiotaomicron</name>
    <dbReference type="NCBI Taxonomy" id="818"/>
    <lineage>
        <taxon>Bacteria</taxon>
        <taxon>Pseudomonadati</taxon>
        <taxon>Bacteroidota</taxon>
        <taxon>Bacteroidia</taxon>
        <taxon>Bacteroidales</taxon>
        <taxon>Bacteroidaceae</taxon>
        <taxon>Bacteroides</taxon>
    </lineage>
</organism>
<dbReference type="EMBL" id="CZBI01000004">
    <property type="protein sequence ID" value="CUQ23148.1"/>
    <property type="molecule type" value="Genomic_DNA"/>
</dbReference>
<name>A0A174UT01_BACT4</name>